<protein>
    <submittedName>
        <fullName evidence="4">Dehydrogenase</fullName>
    </submittedName>
</protein>
<evidence type="ECO:0000313" key="4">
    <source>
        <dbReference type="EMBL" id="KPL79239.1"/>
    </source>
</evidence>
<organism evidence="4 5">
    <name type="scientific">Ornatilinea apprima</name>
    <dbReference type="NCBI Taxonomy" id="1134406"/>
    <lineage>
        <taxon>Bacteria</taxon>
        <taxon>Bacillati</taxon>
        <taxon>Chloroflexota</taxon>
        <taxon>Anaerolineae</taxon>
        <taxon>Anaerolineales</taxon>
        <taxon>Anaerolineaceae</taxon>
        <taxon>Ornatilinea</taxon>
    </lineage>
</organism>
<gene>
    <name evidence="4" type="ORF">ADN00_04220</name>
</gene>
<sequence>MKKNFKVGVVGLGFIGPAHIEGVRRLGDVVVGIVGKDLQEAQTAAEALHVEKAYATFDEMIADPEIEIVHVCSPNYLHYSHTVKALEAGKHVICEKPLTVTAEESKALVELAKTKQLACSVNYNLRYYPVNHEAREIVQKGELGKIHNIHGAYLQDWLLYPTDWNWRLLPKEGGALCSVADIGSHWIDMVMFVTGLRVSEVMADLGTSIPVRKRPLGEVETFAGKMTKKEMAYEEVHVTGDDFANILFRFDNGAKGSLAVSQVSAGRKNSLSYEIDGSASALAWNSESPDALWRGYRGRYNEVLIKDPSLMNPAAQSVASYPGGHTEGFPDTFKQLAKKVNQYILKGDFSAKPDFPTFEDGHRALVIEEAILESSQTGKWVKISE</sequence>
<proteinExistence type="predicted"/>
<name>A0A0P6XHF3_9CHLR</name>
<dbReference type="PANTHER" id="PTHR43818">
    <property type="entry name" value="BCDNA.GH03377"/>
    <property type="match status" value="1"/>
</dbReference>
<evidence type="ECO:0000313" key="5">
    <source>
        <dbReference type="Proteomes" id="UP000050417"/>
    </source>
</evidence>
<dbReference type="GO" id="GO:0000166">
    <property type="term" value="F:nucleotide binding"/>
    <property type="evidence" value="ECO:0007669"/>
    <property type="project" value="InterPro"/>
</dbReference>
<comment type="caution">
    <text evidence="4">The sequence shown here is derived from an EMBL/GenBank/DDBJ whole genome shotgun (WGS) entry which is preliminary data.</text>
</comment>
<dbReference type="InterPro" id="IPR050463">
    <property type="entry name" value="Gfo/Idh/MocA_oxidrdct_glycsds"/>
</dbReference>
<dbReference type="SUPFAM" id="SSF51735">
    <property type="entry name" value="NAD(P)-binding Rossmann-fold domains"/>
    <property type="match status" value="1"/>
</dbReference>
<feature type="domain" description="Gfo/Idh/MocA-like oxidoreductase N-terminal" evidence="2">
    <location>
        <begin position="5"/>
        <end position="123"/>
    </location>
</feature>
<feature type="domain" description="GFO/IDH/MocA-like oxidoreductase" evidence="3">
    <location>
        <begin position="133"/>
        <end position="279"/>
    </location>
</feature>
<dbReference type="InterPro" id="IPR000683">
    <property type="entry name" value="Gfo/Idh/MocA-like_OxRdtase_N"/>
</dbReference>
<dbReference type="AlphaFoldDB" id="A0A0P6XHF3"/>
<dbReference type="InterPro" id="IPR055170">
    <property type="entry name" value="GFO_IDH_MocA-like_dom"/>
</dbReference>
<dbReference type="OrthoDB" id="9815825at2"/>
<evidence type="ECO:0000256" key="1">
    <source>
        <dbReference type="ARBA" id="ARBA00023002"/>
    </source>
</evidence>
<dbReference type="Gene3D" id="3.40.50.720">
    <property type="entry name" value="NAD(P)-binding Rossmann-like Domain"/>
    <property type="match status" value="1"/>
</dbReference>
<dbReference type="EMBL" id="LGCL01000015">
    <property type="protein sequence ID" value="KPL79239.1"/>
    <property type="molecule type" value="Genomic_DNA"/>
</dbReference>
<dbReference type="Gene3D" id="3.30.360.10">
    <property type="entry name" value="Dihydrodipicolinate Reductase, domain 2"/>
    <property type="match status" value="1"/>
</dbReference>
<dbReference type="SUPFAM" id="SSF55347">
    <property type="entry name" value="Glyceraldehyde-3-phosphate dehydrogenase-like, C-terminal domain"/>
    <property type="match status" value="1"/>
</dbReference>
<evidence type="ECO:0000259" key="2">
    <source>
        <dbReference type="Pfam" id="PF01408"/>
    </source>
</evidence>
<dbReference type="Proteomes" id="UP000050417">
    <property type="component" value="Unassembled WGS sequence"/>
</dbReference>
<evidence type="ECO:0000259" key="3">
    <source>
        <dbReference type="Pfam" id="PF22725"/>
    </source>
</evidence>
<keyword evidence="5" id="KW-1185">Reference proteome</keyword>
<dbReference type="GO" id="GO:0016491">
    <property type="term" value="F:oxidoreductase activity"/>
    <property type="evidence" value="ECO:0007669"/>
    <property type="project" value="UniProtKB-KW"/>
</dbReference>
<accession>A0A0P6XHF3</accession>
<dbReference type="PANTHER" id="PTHR43818:SF11">
    <property type="entry name" value="BCDNA.GH03377"/>
    <property type="match status" value="1"/>
</dbReference>
<dbReference type="InterPro" id="IPR036291">
    <property type="entry name" value="NAD(P)-bd_dom_sf"/>
</dbReference>
<keyword evidence="1" id="KW-0560">Oxidoreductase</keyword>
<dbReference type="Pfam" id="PF22725">
    <property type="entry name" value="GFO_IDH_MocA_C3"/>
    <property type="match status" value="1"/>
</dbReference>
<dbReference type="Pfam" id="PF01408">
    <property type="entry name" value="GFO_IDH_MocA"/>
    <property type="match status" value="1"/>
</dbReference>
<reference evidence="4 5" key="1">
    <citation type="submission" date="2015-07" db="EMBL/GenBank/DDBJ databases">
        <title>Genome sequence of Ornatilinea apprima DSM 23815.</title>
        <authorList>
            <person name="Hemp J."/>
            <person name="Ward L.M."/>
            <person name="Pace L.A."/>
            <person name="Fischer W.W."/>
        </authorList>
    </citation>
    <scope>NUCLEOTIDE SEQUENCE [LARGE SCALE GENOMIC DNA]</scope>
    <source>
        <strain evidence="4 5">P3M-1</strain>
    </source>
</reference>
<dbReference type="STRING" id="1134406.ADN00_04220"/>